<dbReference type="PANTHER" id="PTHR42763:SF2">
    <property type="entry name" value="ADP-GLUCOSE PHOSPHORYLASE"/>
    <property type="match status" value="1"/>
</dbReference>
<dbReference type="InterPro" id="IPR053177">
    <property type="entry name" value="ADP-glucose_phosphorylase"/>
</dbReference>
<evidence type="ECO:0000256" key="2">
    <source>
        <dbReference type="ARBA" id="ARBA00022695"/>
    </source>
</evidence>
<dbReference type="InterPro" id="IPR036265">
    <property type="entry name" value="HIT-like_sf"/>
</dbReference>
<evidence type="ECO:0000313" key="6">
    <source>
        <dbReference type="Proteomes" id="UP000229916"/>
    </source>
</evidence>
<dbReference type="Proteomes" id="UP000229916">
    <property type="component" value="Unassembled WGS sequence"/>
</dbReference>
<accession>A0A2M7ALS7</accession>
<keyword evidence="3" id="KW-0119">Carbohydrate metabolism</keyword>
<dbReference type="PANTHER" id="PTHR42763">
    <property type="entry name" value="ADP-GLUCOSE PHOSPHORYLASE"/>
    <property type="match status" value="1"/>
</dbReference>
<evidence type="ECO:0000259" key="4">
    <source>
        <dbReference type="Pfam" id="PF01087"/>
    </source>
</evidence>
<protein>
    <recommendedName>
        <fullName evidence="4">Galactose-1-phosphate uridyl transferase N-terminal domain-containing protein</fullName>
    </recommendedName>
</protein>
<keyword evidence="2" id="KW-0548">Nucleotidyltransferase</keyword>
<evidence type="ECO:0000256" key="1">
    <source>
        <dbReference type="ARBA" id="ARBA00022679"/>
    </source>
</evidence>
<sequence>MSQYLQNPITKKWIVFAPQRSKRPDVARGMEPVCPFCNGHENLTPPEVFRIGKGEPNKEGWDVRVIPNLYPITKIHELIIHSPDHRKNLMDLPPKQVRMIFEAYRARFLFHKAKGQVFLFHNHGKMGAESLPHPHTQLCVIPFEIPLEAGRLGDPNNLAFETGKFMVFCPRTSEWPFETWIAPKRRGFQFDEIDEAELTDFSSLVPQVLKKLGSKLDGEFAFNFFIYPGGDWYWRLIPRTVNRGGFELGTGIMVNTLDPKETIKLLTK</sequence>
<proteinExistence type="predicted"/>
<reference evidence="6" key="1">
    <citation type="submission" date="2017-09" db="EMBL/GenBank/DDBJ databases">
        <title>Depth-based differentiation of microbial function through sediment-hosted aquifers and enrichment of novel symbionts in the deep terrestrial subsurface.</title>
        <authorList>
            <person name="Probst A.J."/>
            <person name="Ladd B."/>
            <person name="Jarett J.K."/>
            <person name="Geller-Mcgrath D.E."/>
            <person name="Sieber C.M.K."/>
            <person name="Emerson J.B."/>
            <person name="Anantharaman K."/>
            <person name="Thomas B.C."/>
            <person name="Malmstrom R."/>
            <person name="Stieglmeier M."/>
            <person name="Klingl A."/>
            <person name="Woyke T."/>
            <person name="Ryan C.M."/>
            <person name="Banfield J.F."/>
        </authorList>
    </citation>
    <scope>NUCLEOTIDE SEQUENCE [LARGE SCALE GENOMIC DNA]</scope>
</reference>
<keyword evidence="1" id="KW-0808">Transferase</keyword>
<dbReference type="SUPFAM" id="SSF54197">
    <property type="entry name" value="HIT-like"/>
    <property type="match status" value="2"/>
</dbReference>
<gene>
    <name evidence="5" type="ORF">COS81_04285</name>
</gene>
<dbReference type="GO" id="GO:0006012">
    <property type="term" value="P:galactose metabolic process"/>
    <property type="evidence" value="ECO:0007669"/>
    <property type="project" value="InterPro"/>
</dbReference>
<dbReference type="Pfam" id="PF01087">
    <property type="entry name" value="GalP_UDP_transf"/>
    <property type="match status" value="1"/>
</dbReference>
<dbReference type="InterPro" id="IPR005849">
    <property type="entry name" value="GalP_Utransf_N"/>
</dbReference>
<name>A0A2M7ALS7_UNCKA</name>
<dbReference type="EMBL" id="PEWD01000080">
    <property type="protein sequence ID" value="PIU68351.1"/>
    <property type="molecule type" value="Genomic_DNA"/>
</dbReference>
<comment type="caution">
    <text evidence="5">The sequence shown here is derived from an EMBL/GenBank/DDBJ whole genome shotgun (WGS) entry which is preliminary data.</text>
</comment>
<organism evidence="5 6">
    <name type="scientific">candidate division WWE3 bacterium CG06_land_8_20_14_3_00_42_16</name>
    <dbReference type="NCBI Taxonomy" id="1975083"/>
    <lineage>
        <taxon>Bacteria</taxon>
        <taxon>Katanobacteria</taxon>
    </lineage>
</organism>
<feature type="domain" description="Galactose-1-phosphate uridyl transferase N-terminal" evidence="4">
    <location>
        <begin position="77"/>
        <end position="138"/>
    </location>
</feature>
<evidence type="ECO:0000256" key="3">
    <source>
        <dbReference type="ARBA" id="ARBA00023277"/>
    </source>
</evidence>
<dbReference type="GO" id="GO:0008108">
    <property type="term" value="F:UDP-glucose:hexose-1-phosphate uridylyltransferase activity"/>
    <property type="evidence" value="ECO:0007669"/>
    <property type="project" value="InterPro"/>
</dbReference>
<evidence type="ECO:0000313" key="5">
    <source>
        <dbReference type="EMBL" id="PIU68351.1"/>
    </source>
</evidence>
<dbReference type="Gene3D" id="3.30.428.10">
    <property type="entry name" value="HIT-like"/>
    <property type="match status" value="3"/>
</dbReference>
<dbReference type="AlphaFoldDB" id="A0A2M7ALS7"/>